<proteinExistence type="predicted"/>
<dbReference type="GO" id="GO:0005759">
    <property type="term" value="C:mitochondrial matrix"/>
    <property type="evidence" value="ECO:0007669"/>
    <property type="project" value="EnsemblFungi"/>
</dbReference>
<accession>A0A1L0B6M4</accession>
<dbReference type="InterPro" id="IPR001932">
    <property type="entry name" value="PPM-type_phosphatase-like_dom"/>
</dbReference>
<feature type="domain" description="PPM-type phosphatase" evidence="1">
    <location>
        <begin position="30"/>
        <end position="425"/>
    </location>
</feature>
<dbReference type="Gene3D" id="3.60.40.10">
    <property type="entry name" value="PPM-type phosphatase domain"/>
    <property type="match status" value="1"/>
</dbReference>
<dbReference type="GO" id="GO:1901524">
    <property type="term" value="P:regulation of mitophagy"/>
    <property type="evidence" value="ECO:0007669"/>
    <property type="project" value="EnsemblFungi"/>
</dbReference>
<dbReference type="VEuPathDB" id="FungiDB:HGUI_03685"/>
<dbReference type="GO" id="GO:0005758">
    <property type="term" value="C:mitochondrial intermembrane space"/>
    <property type="evidence" value="ECO:0007669"/>
    <property type="project" value="EnsemblFungi"/>
</dbReference>
<dbReference type="PANTHER" id="PTHR13832:SF589">
    <property type="entry name" value="[PYRUVATE DEHYDROGENASE [ACETYL-TRANSFERRING]]-PHOSPHATASE 2, MITOCHONDRIAL"/>
    <property type="match status" value="1"/>
</dbReference>
<evidence type="ECO:0000259" key="1">
    <source>
        <dbReference type="PROSITE" id="PS51746"/>
    </source>
</evidence>
<dbReference type="EMBL" id="FQNF01000108">
    <property type="protein sequence ID" value="SGZ41484.1"/>
    <property type="molecule type" value="Genomic_DNA"/>
</dbReference>
<reference evidence="3" key="1">
    <citation type="submission" date="2016-11" db="EMBL/GenBank/DDBJ databases">
        <authorList>
            <person name="Guldener U."/>
        </authorList>
    </citation>
    <scope>NUCLEOTIDE SEQUENCE [LARGE SCALE GENOMIC DNA]</scope>
</reference>
<keyword evidence="3" id="KW-1185">Reference proteome</keyword>
<dbReference type="SMART" id="SM00332">
    <property type="entry name" value="PP2Cc"/>
    <property type="match status" value="1"/>
</dbReference>
<dbReference type="GO" id="GO:0000422">
    <property type="term" value="P:autophagy of mitochondrion"/>
    <property type="evidence" value="ECO:0007669"/>
    <property type="project" value="EnsemblFungi"/>
</dbReference>
<dbReference type="InterPro" id="IPR036457">
    <property type="entry name" value="PPM-type-like_dom_sf"/>
</dbReference>
<organism evidence="2 3">
    <name type="scientific">Hanseniaspora guilliermondii</name>
    <dbReference type="NCBI Taxonomy" id="56406"/>
    <lineage>
        <taxon>Eukaryota</taxon>
        <taxon>Fungi</taxon>
        <taxon>Dikarya</taxon>
        <taxon>Ascomycota</taxon>
        <taxon>Saccharomycotina</taxon>
        <taxon>Saccharomycetes</taxon>
        <taxon>Saccharomycodales</taxon>
        <taxon>Saccharomycodaceae</taxon>
        <taxon>Hanseniaspora</taxon>
    </lineage>
</organism>
<dbReference type="OrthoDB" id="416093at2759"/>
<dbReference type="GO" id="GO:0004741">
    <property type="term" value="F:[pyruvate dehydrogenase (acetyl-transferring)]-phosphatase activity"/>
    <property type="evidence" value="ECO:0007669"/>
    <property type="project" value="EnsemblFungi"/>
</dbReference>
<sequence>MGICTKTLRYNLPQNKQGNLSLKLNKIPTYLGYTTSRVNRFYNEDRLSMNLLKLQTTNQEKYDFNNDKKYDLPVLNINIFDGHGGDYVVKELERKLSEEFAKCKPNKEKFFDILKEYKDTFKENYWSSIYKNREKYFDKYIMNCSSKKENLLYNGSRMIFDKRGNLIDKTALLTDIDRLRIYQTFLNLDLDIYKERKEEITSGSTVSSLFLAPLHEDNLDELENKDIFWINNKKLMKLYIAQLGDCKVLICDKEGIAHNLTLAHHPNSNKFENKRLSKKKSKNNKNGNFKDTIDEELISKDSFGEERFLNSYANTRSFGDYRGKSMGLTSEPDLYSYLIGCTKEIPYSETSKLQFGGDECFIVMVTDGISNLMSDQEIVDFVTSTVNLRGNKKATPQFVCDELIKYIMAIGSKQADNATCVVLRLSNWGNWPLIDRTGKTREEKLYMNDEMRE</sequence>
<name>A0A1L0B6M4_9ASCO</name>
<gene>
    <name evidence="2" type="ORF">HGUI_03685</name>
</gene>
<evidence type="ECO:0000313" key="3">
    <source>
        <dbReference type="Proteomes" id="UP000183365"/>
    </source>
</evidence>
<protein>
    <submittedName>
        <fullName evidence="2">Related to Protein phosphatase 2C homolog 6</fullName>
    </submittedName>
</protein>
<dbReference type="Pfam" id="PF00481">
    <property type="entry name" value="PP2C"/>
    <property type="match status" value="1"/>
</dbReference>
<dbReference type="InterPro" id="IPR015655">
    <property type="entry name" value="PP2C"/>
</dbReference>
<dbReference type="GO" id="GO:0016236">
    <property type="term" value="P:macroautophagy"/>
    <property type="evidence" value="ECO:0007669"/>
    <property type="project" value="EnsemblFungi"/>
</dbReference>
<dbReference type="PANTHER" id="PTHR13832">
    <property type="entry name" value="PROTEIN PHOSPHATASE 2C"/>
    <property type="match status" value="1"/>
</dbReference>
<dbReference type="SUPFAM" id="SSF81606">
    <property type="entry name" value="PP2C-like"/>
    <property type="match status" value="1"/>
</dbReference>
<evidence type="ECO:0000313" key="2">
    <source>
        <dbReference type="EMBL" id="SGZ41484.1"/>
    </source>
</evidence>
<dbReference type="PROSITE" id="PS51746">
    <property type="entry name" value="PPM_2"/>
    <property type="match status" value="1"/>
</dbReference>
<dbReference type="Proteomes" id="UP000183365">
    <property type="component" value="Unassembled WGS sequence"/>
</dbReference>
<dbReference type="CDD" id="cd00143">
    <property type="entry name" value="PP2Cc"/>
    <property type="match status" value="1"/>
</dbReference>
<dbReference type="AlphaFoldDB" id="A0A1L0B6M4"/>